<dbReference type="InterPro" id="IPR019039">
    <property type="entry name" value="T4-Rnl1-like_N"/>
</dbReference>
<evidence type="ECO:0000259" key="1">
    <source>
        <dbReference type="Pfam" id="PF09511"/>
    </source>
</evidence>
<dbReference type="AlphaFoldDB" id="A0A9N8HWV5"/>
<keyword evidence="2" id="KW-0436">Ligase</keyword>
<feature type="domain" description="T4 RNA ligase 1-like N-terminal" evidence="1">
    <location>
        <begin position="67"/>
        <end position="272"/>
    </location>
</feature>
<sequence length="397" mass="45056">MKRGQHKPKPTTVAPLQVVQALQSKQTTLESLQERLGIQAVHHPTLPLVILNYHQIASPKTHPMVRECRSLCLEKTTWKLVARSFHRFFNWGEVREEQDDFNFDNFRVDSKEDGSIITIYHYNGGWHANTRQSFGLRPAAAVRQQQQAVSYTWRQLVCQALGIHDLDDLDSILTPGYSYVCELTSPYNKVVRSYPDTCLFLLAVFDARGVEQSPLSADRVAASMGAKRPITYSFSSLASIQSFLDTQRTADPTFEGVVICDNAHRRWKIKNPSFLLLHKRIGDVSSSVTSPQFLLPFVLKGERSELLTYYPETQEVFDKTDKAVQRELDALLQLWEQCRGLEGQRDFAQAVLGQASNKSMSSILFRVRKDKGGAQDVEQIFRSEEQLVLGAFFLAAL</sequence>
<dbReference type="OrthoDB" id="10257568at2759"/>
<protein>
    <submittedName>
        <fullName evidence="2">RNA ligase</fullName>
    </submittedName>
</protein>
<organism evidence="2 3">
    <name type="scientific">Seminavis robusta</name>
    <dbReference type="NCBI Taxonomy" id="568900"/>
    <lineage>
        <taxon>Eukaryota</taxon>
        <taxon>Sar</taxon>
        <taxon>Stramenopiles</taxon>
        <taxon>Ochrophyta</taxon>
        <taxon>Bacillariophyta</taxon>
        <taxon>Bacillariophyceae</taxon>
        <taxon>Bacillariophycidae</taxon>
        <taxon>Naviculales</taxon>
        <taxon>Naviculaceae</taxon>
        <taxon>Seminavis</taxon>
    </lineage>
</organism>
<evidence type="ECO:0000313" key="3">
    <source>
        <dbReference type="Proteomes" id="UP001153069"/>
    </source>
</evidence>
<proteinExistence type="predicted"/>
<keyword evidence="3" id="KW-1185">Reference proteome</keyword>
<accession>A0A9N8HWV5</accession>
<gene>
    <name evidence="2" type="ORF">SEMRO_1705_G292450.1</name>
</gene>
<dbReference type="GO" id="GO:0016874">
    <property type="term" value="F:ligase activity"/>
    <property type="evidence" value="ECO:0007669"/>
    <property type="project" value="UniProtKB-KW"/>
</dbReference>
<comment type="caution">
    <text evidence="2">The sequence shown here is derived from an EMBL/GenBank/DDBJ whole genome shotgun (WGS) entry which is preliminary data.</text>
</comment>
<reference evidence="2" key="1">
    <citation type="submission" date="2020-06" db="EMBL/GenBank/DDBJ databases">
        <authorList>
            <consortium name="Plant Systems Biology data submission"/>
        </authorList>
    </citation>
    <scope>NUCLEOTIDE SEQUENCE</scope>
    <source>
        <strain evidence="2">D6</strain>
    </source>
</reference>
<dbReference type="EMBL" id="CAICTM010001703">
    <property type="protein sequence ID" value="CAB9525643.1"/>
    <property type="molecule type" value="Genomic_DNA"/>
</dbReference>
<name>A0A9N8HWV5_9STRA</name>
<evidence type="ECO:0000313" key="2">
    <source>
        <dbReference type="EMBL" id="CAB9525643.1"/>
    </source>
</evidence>
<dbReference type="Pfam" id="PF09511">
    <property type="entry name" value="RNA_lig_T4_1"/>
    <property type="match status" value="1"/>
</dbReference>
<dbReference type="Proteomes" id="UP001153069">
    <property type="component" value="Unassembled WGS sequence"/>
</dbReference>